<comment type="caution">
    <text evidence="1">The sequence shown here is derived from an EMBL/GenBank/DDBJ whole genome shotgun (WGS) entry which is preliminary data.</text>
</comment>
<protein>
    <submittedName>
        <fullName evidence="1">Uncharacterized protein</fullName>
    </submittedName>
</protein>
<evidence type="ECO:0000313" key="1">
    <source>
        <dbReference type="EMBL" id="MEJ8655105.1"/>
    </source>
</evidence>
<proteinExistence type="predicted"/>
<gene>
    <name evidence="1" type="ORF">WKI58_00955</name>
</gene>
<name>A0ACC6Q9G9_9ACTN</name>
<accession>A0ACC6Q9G9</accession>
<sequence length="196" mass="20032">MATENSKITEAANSNPESEREETPDRVPPREPLDKAPGEEEEHTSASDDADDDFPDTPADIASAGGFAAGAAAVVSAGLGICSLTGTSLTDMLRSRKELIGQIEASTGGGGDQINAFYSAPWHTAALVNGVFALAAVVIGGVLLALHAQRADTRPWVKSVALGGVIVGAIGLFIAGGMYLDLFASTPELPTSRPTG</sequence>
<evidence type="ECO:0000313" key="2">
    <source>
        <dbReference type="Proteomes" id="UP001375539"/>
    </source>
</evidence>
<organism evidence="1 2">
    <name type="scientific">Streptomyces pratisoli</name>
    <dbReference type="NCBI Taxonomy" id="3139917"/>
    <lineage>
        <taxon>Bacteria</taxon>
        <taxon>Bacillati</taxon>
        <taxon>Actinomycetota</taxon>
        <taxon>Actinomycetes</taxon>
        <taxon>Kitasatosporales</taxon>
        <taxon>Streptomycetaceae</taxon>
        <taxon>Streptomyces</taxon>
    </lineage>
</organism>
<keyword evidence="2" id="KW-1185">Reference proteome</keyword>
<dbReference type="Proteomes" id="UP001375539">
    <property type="component" value="Unassembled WGS sequence"/>
</dbReference>
<dbReference type="EMBL" id="JBBKAI010000002">
    <property type="protein sequence ID" value="MEJ8655105.1"/>
    <property type="molecule type" value="Genomic_DNA"/>
</dbReference>
<reference evidence="1" key="1">
    <citation type="submission" date="2024-03" db="EMBL/GenBank/DDBJ databases">
        <title>Novel Streptomyces species of biotechnological and ecological value are a feature of Machair soil.</title>
        <authorList>
            <person name="Prole J.R."/>
            <person name="Goodfellow M."/>
            <person name="Allenby N."/>
            <person name="Ward A.C."/>
        </authorList>
    </citation>
    <scope>NUCLEOTIDE SEQUENCE</scope>
    <source>
        <strain evidence="1">MS1.AVA.4</strain>
    </source>
</reference>